<feature type="transmembrane region" description="Helical" evidence="6">
    <location>
        <begin position="98"/>
        <end position="115"/>
    </location>
</feature>
<dbReference type="Proteomes" id="UP000553981">
    <property type="component" value="Unassembled WGS sequence"/>
</dbReference>
<evidence type="ECO:0000313" key="7">
    <source>
        <dbReference type="EMBL" id="NMW87335.1"/>
    </source>
</evidence>
<keyword evidence="2 6" id="KW-0812">Transmembrane</keyword>
<keyword evidence="3 6" id="KW-1133">Transmembrane helix</keyword>
<proteinExistence type="predicted"/>
<evidence type="ECO:0000256" key="3">
    <source>
        <dbReference type="ARBA" id="ARBA00022989"/>
    </source>
</evidence>
<keyword evidence="5" id="KW-0862">Zinc</keyword>
<protein>
    <submittedName>
        <fullName evidence="7 8">Hemolysin</fullName>
    </submittedName>
</protein>
<dbReference type="GO" id="GO:0016020">
    <property type="term" value="C:membrane"/>
    <property type="evidence" value="ECO:0007669"/>
    <property type="project" value="UniProtKB-SubCell"/>
</dbReference>
<dbReference type="PANTHER" id="PTHR20855">
    <property type="entry name" value="ADIPOR/PROGESTIN RECEPTOR-RELATED"/>
    <property type="match status" value="1"/>
</dbReference>
<feature type="transmembrane region" description="Helical" evidence="6">
    <location>
        <begin position="205"/>
        <end position="228"/>
    </location>
</feature>
<feature type="binding site" evidence="5">
    <location>
        <position position="206"/>
    </location>
    <ligand>
        <name>Zn(2+)</name>
        <dbReference type="ChEBI" id="CHEBI:29105"/>
    </ligand>
</feature>
<keyword evidence="4 6" id="KW-0472">Membrane</keyword>
<accession>A0A2X3AWI8</accession>
<evidence type="ECO:0000313" key="9">
    <source>
        <dbReference type="Proteomes" id="UP000250245"/>
    </source>
</evidence>
<dbReference type="EMBL" id="UASJ01000001">
    <property type="protein sequence ID" value="SQB65720.1"/>
    <property type="molecule type" value="Genomic_DNA"/>
</dbReference>
<comment type="subcellular location">
    <subcellularLocation>
        <location evidence="1">Membrane</location>
        <topology evidence="1">Multi-pass membrane protein</topology>
    </subcellularLocation>
</comment>
<keyword evidence="5" id="KW-0479">Metal-binding</keyword>
<dbReference type="EMBL" id="JABCUI010000002">
    <property type="protein sequence ID" value="NMW87335.1"/>
    <property type="molecule type" value="Genomic_DNA"/>
</dbReference>
<evidence type="ECO:0000256" key="4">
    <source>
        <dbReference type="ARBA" id="ARBA00023136"/>
    </source>
</evidence>
<dbReference type="GO" id="GO:0046872">
    <property type="term" value="F:metal ion binding"/>
    <property type="evidence" value="ECO:0007669"/>
    <property type="project" value="UniProtKB-KW"/>
</dbReference>
<evidence type="ECO:0000313" key="8">
    <source>
        <dbReference type="EMBL" id="SQB65720.1"/>
    </source>
</evidence>
<feature type="transmembrane region" description="Helical" evidence="6">
    <location>
        <begin position="173"/>
        <end position="193"/>
    </location>
</feature>
<feature type="binding site" evidence="5">
    <location>
        <position position="210"/>
    </location>
    <ligand>
        <name>Zn(2+)</name>
        <dbReference type="ChEBI" id="CHEBI:29105"/>
    </ligand>
</feature>
<sequence>MPRLVNPRTGRPYTFQRWDWKAMRRKPAMRGWIHTVATPLSMTASIVLLVLAPLSLKFACVVYMLASLVLFSMSAVYHMGSWPKTVDAILRRFDHANIFLLIAGTYTPISFGLLAGQDRVILLSVVWVGAILGITTSLIWPHAPRWVTTILYVVLGWVALMYFPELYAASLPAFWLLVAGGLAYTVGAVIYATKLPNPSPNIFGFHEFFHAWTVAAWACHCVAAYFAILG</sequence>
<dbReference type="Proteomes" id="UP000250245">
    <property type="component" value="Unassembled WGS sequence"/>
</dbReference>
<feature type="transmembrane region" description="Helical" evidence="6">
    <location>
        <begin position="31"/>
        <end position="50"/>
    </location>
</feature>
<feature type="transmembrane region" description="Helical" evidence="6">
    <location>
        <begin position="147"/>
        <end position="167"/>
    </location>
</feature>
<feature type="binding site" evidence="5">
    <location>
        <position position="78"/>
    </location>
    <ligand>
        <name>Zn(2+)</name>
        <dbReference type="ChEBI" id="CHEBI:29105"/>
    </ligand>
</feature>
<evidence type="ECO:0000256" key="6">
    <source>
        <dbReference type="SAM" id="Phobius"/>
    </source>
</evidence>
<dbReference type="PANTHER" id="PTHR20855:SF3">
    <property type="entry name" value="LD03007P"/>
    <property type="match status" value="1"/>
</dbReference>
<evidence type="ECO:0000256" key="2">
    <source>
        <dbReference type="ARBA" id="ARBA00022692"/>
    </source>
</evidence>
<name>A0A2X3AWI8_9ACTO</name>
<dbReference type="Pfam" id="PF03006">
    <property type="entry name" value="HlyIII"/>
    <property type="match status" value="1"/>
</dbReference>
<gene>
    <name evidence="8" type="primary">yqfA</name>
    <name evidence="7" type="ORF">HHJ67_06155</name>
    <name evidence="8" type="ORF">NCTC11820_01791</name>
</gene>
<reference evidence="8 9" key="1">
    <citation type="submission" date="2018-06" db="EMBL/GenBank/DDBJ databases">
        <authorList>
            <consortium name="Pathogen Informatics"/>
            <person name="Doyle S."/>
        </authorList>
    </citation>
    <scope>NUCLEOTIDE SEQUENCE [LARGE SCALE GENOMIC DNA]</scope>
    <source>
        <strain evidence="8 9">NCTC11820</strain>
    </source>
</reference>
<evidence type="ECO:0000313" key="10">
    <source>
        <dbReference type="Proteomes" id="UP000553981"/>
    </source>
</evidence>
<evidence type="ECO:0000256" key="1">
    <source>
        <dbReference type="ARBA" id="ARBA00004141"/>
    </source>
</evidence>
<feature type="transmembrane region" description="Helical" evidence="6">
    <location>
        <begin position="121"/>
        <end position="140"/>
    </location>
</feature>
<dbReference type="InterPro" id="IPR004254">
    <property type="entry name" value="AdipoR/HlyIII-related"/>
</dbReference>
<organism evidence="8 9">
    <name type="scientific">Mobiluncus curtisii</name>
    <dbReference type="NCBI Taxonomy" id="2051"/>
    <lineage>
        <taxon>Bacteria</taxon>
        <taxon>Bacillati</taxon>
        <taxon>Actinomycetota</taxon>
        <taxon>Actinomycetes</taxon>
        <taxon>Actinomycetales</taxon>
        <taxon>Actinomycetaceae</taxon>
        <taxon>Mobiluncus</taxon>
    </lineage>
</organism>
<reference evidence="7 10" key="2">
    <citation type="submission" date="2020-04" db="EMBL/GenBank/DDBJ databases">
        <title>Antimicrobial susceptibility and clonality of vaginal-derived multi-drug resistant Mobiluncus isolates in China.</title>
        <authorList>
            <person name="Zhang X."/>
        </authorList>
    </citation>
    <scope>NUCLEOTIDE SEQUENCE [LARGE SCALE GENOMIC DNA]</scope>
    <source>
        <strain evidence="7 10">19</strain>
    </source>
</reference>
<evidence type="ECO:0000256" key="5">
    <source>
        <dbReference type="PIRSR" id="PIRSR604254-1"/>
    </source>
</evidence>
<dbReference type="AlphaFoldDB" id="A0A2X3AWI8"/>
<feature type="transmembrane region" description="Helical" evidence="6">
    <location>
        <begin position="56"/>
        <end position="77"/>
    </location>
</feature>